<organism evidence="3 4">
    <name type="scientific">Actinocorallia longicatena</name>
    <dbReference type="NCBI Taxonomy" id="111803"/>
    <lineage>
        <taxon>Bacteria</taxon>
        <taxon>Bacillati</taxon>
        <taxon>Actinomycetota</taxon>
        <taxon>Actinomycetes</taxon>
        <taxon>Streptosporangiales</taxon>
        <taxon>Thermomonosporaceae</taxon>
        <taxon>Actinocorallia</taxon>
    </lineage>
</organism>
<keyword evidence="3" id="KW-0012">Acyltransferase</keyword>
<feature type="transmembrane region" description="Helical" evidence="1">
    <location>
        <begin position="267"/>
        <end position="286"/>
    </location>
</feature>
<protein>
    <submittedName>
        <fullName evidence="3">Acyltransferase family protein</fullName>
    </submittedName>
</protein>
<feature type="transmembrane region" description="Helical" evidence="1">
    <location>
        <begin position="232"/>
        <end position="255"/>
    </location>
</feature>
<dbReference type="Proteomes" id="UP001501237">
    <property type="component" value="Unassembled WGS sequence"/>
</dbReference>
<dbReference type="GO" id="GO:0016746">
    <property type="term" value="F:acyltransferase activity"/>
    <property type="evidence" value="ECO:0007669"/>
    <property type="project" value="UniProtKB-KW"/>
</dbReference>
<sequence length="346" mass="38122">MPPVTGRESYFDNVKFVVGCLVIIGHLGHEISGPPQTYVAVEVLFASFRMPLFVFLAGHFSRGFLRGKDRAARLFTKVMAPYLLFELAYSALEAVLDGKALVWDPMVPFDHMWFLAALLLWRAAAPLWLRFRHPVALAVFVSLVSGMADLGLTVIVQTLAYLPFFVAGLVFDRRLLRWLRYPAARAVSLAGLAFLTLVFYVIVPSRFAGPGVFHEVWTNGYGPAGWSAPAGMAVRLAALATGTVVAAMVLALIPGRRSWISGLGSRSLYMYVLHYAFVMLAVRFGWYGVLPSGIPGALLLVAVAVALGAALCSRPSYMIFRWFMEPPLAWTLRYPTAPKPSQRSTF</sequence>
<feature type="transmembrane region" description="Helical" evidence="1">
    <location>
        <begin position="292"/>
        <end position="312"/>
    </location>
</feature>
<keyword evidence="4" id="KW-1185">Reference proteome</keyword>
<dbReference type="PANTHER" id="PTHR37312">
    <property type="entry name" value="MEMBRANE-BOUND ACYLTRANSFERASE YKRP-RELATED"/>
    <property type="match status" value="1"/>
</dbReference>
<feature type="domain" description="Acyltransferase 3" evidence="2">
    <location>
        <begin position="9"/>
        <end position="310"/>
    </location>
</feature>
<dbReference type="RefSeq" id="WP_344834305.1">
    <property type="nucleotide sequence ID" value="NZ_BAAAUV010000017.1"/>
</dbReference>
<name>A0ABP6QG36_9ACTN</name>
<feature type="transmembrane region" description="Helical" evidence="1">
    <location>
        <begin position="183"/>
        <end position="203"/>
    </location>
</feature>
<dbReference type="InterPro" id="IPR002656">
    <property type="entry name" value="Acyl_transf_3_dom"/>
</dbReference>
<feature type="transmembrane region" description="Helical" evidence="1">
    <location>
        <begin position="72"/>
        <end position="92"/>
    </location>
</feature>
<keyword evidence="1" id="KW-0812">Transmembrane</keyword>
<dbReference type="EMBL" id="BAAAUV010000017">
    <property type="protein sequence ID" value="GAA3227933.1"/>
    <property type="molecule type" value="Genomic_DNA"/>
</dbReference>
<dbReference type="Pfam" id="PF01757">
    <property type="entry name" value="Acyl_transf_3"/>
    <property type="match status" value="1"/>
</dbReference>
<evidence type="ECO:0000259" key="2">
    <source>
        <dbReference type="Pfam" id="PF01757"/>
    </source>
</evidence>
<keyword evidence="3" id="KW-0808">Transferase</keyword>
<feature type="transmembrane region" description="Helical" evidence="1">
    <location>
        <begin position="38"/>
        <end position="60"/>
    </location>
</feature>
<evidence type="ECO:0000313" key="4">
    <source>
        <dbReference type="Proteomes" id="UP001501237"/>
    </source>
</evidence>
<evidence type="ECO:0000256" key="1">
    <source>
        <dbReference type="SAM" id="Phobius"/>
    </source>
</evidence>
<keyword evidence="1" id="KW-1133">Transmembrane helix</keyword>
<dbReference type="InterPro" id="IPR052734">
    <property type="entry name" value="Nod_factor_acetyltransferase"/>
</dbReference>
<reference evidence="4" key="1">
    <citation type="journal article" date="2019" name="Int. J. Syst. Evol. Microbiol.">
        <title>The Global Catalogue of Microorganisms (GCM) 10K type strain sequencing project: providing services to taxonomists for standard genome sequencing and annotation.</title>
        <authorList>
            <consortium name="The Broad Institute Genomics Platform"/>
            <consortium name="The Broad Institute Genome Sequencing Center for Infectious Disease"/>
            <person name="Wu L."/>
            <person name="Ma J."/>
        </authorList>
    </citation>
    <scope>NUCLEOTIDE SEQUENCE [LARGE SCALE GENOMIC DNA]</scope>
    <source>
        <strain evidence="4">JCM 9377</strain>
    </source>
</reference>
<evidence type="ECO:0000313" key="3">
    <source>
        <dbReference type="EMBL" id="GAA3227933.1"/>
    </source>
</evidence>
<accession>A0ABP6QG36</accession>
<dbReference type="PANTHER" id="PTHR37312:SF1">
    <property type="entry name" value="MEMBRANE-BOUND ACYLTRANSFERASE YKRP-RELATED"/>
    <property type="match status" value="1"/>
</dbReference>
<proteinExistence type="predicted"/>
<keyword evidence="1" id="KW-0472">Membrane</keyword>
<gene>
    <name evidence="3" type="ORF">GCM10010468_57040</name>
</gene>
<comment type="caution">
    <text evidence="3">The sequence shown here is derived from an EMBL/GenBank/DDBJ whole genome shotgun (WGS) entry which is preliminary data.</text>
</comment>